<feature type="compositionally biased region" description="Basic residues" evidence="5">
    <location>
        <begin position="455"/>
        <end position="467"/>
    </location>
</feature>
<evidence type="ECO:0000313" key="8">
    <source>
        <dbReference type="Proteomes" id="UP001316803"/>
    </source>
</evidence>
<dbReference type="InterPro" id="IPR030393">
    <property type="entry name" value="G_ENGB_dom"/>
</dbReference>
<feature type="compositionally biased region" description="Basic and acidic residues" evidence="5">
    <location>
        <begin position="342"/>
        <end position="352"/>
    </location>
</feature>
<dbReference type="AlphaFoldDB" id="A0AAN8I927"/>
<sequence length="467" mass="51295">MVQALGLATTPRASQDALTVPSERGVQSLFTDTAPATTQQAAAAALFFKTHIPLKSWTATEWRKQPHSDTSFLTPEVTFLGRSNSGKSSLLNAILLNPTLCRVGPKPGKTTTMHAWALGPHDPKTKGARKGWQGDIEPKLTVLDMPGYGHGSQRDWGEEIMKYLTTRRQLRRAFVLVNPAHGMKKQDLQMLELLRRHTIPHQLIATKCDHDSVKRLPELLFEIQNQIKSHFGSGKAGPLLLTINDILAVAGLGDGQANKRVKASHMRGLSDVRWAVLRAAGLEEYAMALFANGGLPPKKKSAQAVQPATEDESKDEENIMAHPDFRSFIPRDAPEDGPNSEENIRALPETRRFTPSAPTETRTTTPAIQPTASSTKAAQQSKIRSIQTANERRVPSTEYPVRRNPPTPETGAQVSEASQPPNIGIGIDELMAMVTTPEDVRRAKDKRMQTGGRVRGPRASRQRLGRT</sequence>
<evidence type="ECO:0000256" key="1">
    <source>
        <dbReference type="ARBA" id="ARBA00022723"/>
    </source>
</evidence>
<dbReference type="GO" id="GO:0005525">
    <property type="term" value="F:GTP binding"/>
    <property type="evidence" value="ECO:0007669"/>
    <property type="project" value="UniProtKB-KW"/>
</dbReference>
<keyword evidence="2" id="KW-0547">Nucleotide-binding</keyword>
<dbReference type="EMBL" id="JAKLMC020000001">
    <property type="protein sequence ID" value="KAK5958249.1"/>
    <property type="molecule type" value="Genomic_DNA"/>
</dbReference>
<dbReference type="InterPro" id="IPR006073">
    <property type="entry name" value="GTP-bd"/>
</dbReference>
<dbReference type="GO" id="GO:0005739">
    <property type="term" value="C:mitochondrion"/>
    <property type="evidence" value="ECO:0007669"/>
    <property type="project" value="TreeGrafter"/>
</dbReference>
<reference evidence="7 8" key="1">
    <citation type="submission" date="2022-12" db="EMBL/GenBank/DDBJ databases">
        <title>Genomic features and morphological characterization of a novel Knufia sp. strain isolated from spacecraft assembly facility.</title>
        <authorList>
            <person name="Teixeira M."/>
            <person name="Chander A.M."/>
            <person name="Stajich J.E."/>
            <person name="Venkateswaran K."/>
        </authorList>
    </citation>
    <scope>NUCLEOTIDE SEQUENCE [LARGE SCALE GENOMIC DNA]</scope>
    <source>
        <strain evidence="7 8">FJI-L2-BK-P2</strain>
    </source>
</reference>
<dbReference type="InterPro" id="IPR052279">
    <property type="entry name" value="EngB_GTPase"/>
</dbReference>
<evidence type="ECO:0000256" key="2">
    <source>
        <dbReference type="ARBA" id="ARBA00022741"/>
    </source>
</evidence>
<dbReference type="PANTHER" id="PTHR46498">
    <property type="entry name" value="GTP-BINDING PROTEIN 8"/>
    <property type="match status" value="1"/>
</dbReference>
<evidence type="ECO:0000256" key="3">
    <source>
        <dbReference type="ARBA" id="ARBA00022842"/>
    </source>
</evidence>
<keyword evidence="3" id="KW-0460">Magnesium</keyword>
<feature type="compositionally biased region" description="Basic and acidic residues" evidence="5">
    <location>
        <begin position="316"/>
        <end position="325"/>
    </location>
</feature>
<feature type="region of interest" description="Disordered" evidence="5">
    <location>
        <begin position="296"/>
        <end position="467"/>
    </location>
</feature>
<keyword evidence="8" id="KW-1185">Reference proteome</keyword>
<feature type="compositionally biased region" description="Low complexity" evidence="5">
    <location>
        <begin position="354"/>
        <end position="372"/>
    </location>
</feature>
<evidence type="ECO:0000259" key="6">
    <source>
        <dbReference type="PROSITE" id="PS51706"/>
    </source>
</evidence>
<dbReference type="GO" id="GO:0046872">
    <property type="term" value="F:metal ion binding"/>
    <property type="evidence" value="ECO:0007669"/>
    <property type="project" value="UniProtKB-KW"/>
</dbReference>
<dbReference type="PROSITE" id="PS51706">
    <property type="entry name" value="G_ENGB"/>
    <property type="match status" value="1"/>
</dbReference>
<dbReference type="PANTHER" id="PTHR46498:SF1">
    <property type="entry name" value="GTP-BINDING PROTEIN 8"/>
    <property type="match status" value="1"/>
</dbReference>
<keyword evidence="1" id="KW-0479">Metal-binding</keyword>
<dbReference type="SUPFAM" id="SSF52540">
    <property type="entry name" value="P-loop containing nucleoside triphosphate hydrolases"/>
    <property type="match status" value="1"/>
</dbReference>
<organism evidence="7 8">
    <name type="scientific">Knufia fluminis</name>
    <dbReference type="NCBI Taxonomy" id="191047"/>
    <lineage>
        <taxon>Eukaryota</taxon>
        <taxon>Fungi</taxon>
        <taxon>Dikarya</taxon>
        <taxon>Ascomycota</taxon>
        <taxon>Pezizomycotina</taxon>
        <taxon>Eurotiomycetes</taxon>
        <taxon>Chaetothyriomycetidae</taxon>
        <taxon>Chaetothyriales</taxon>
        <taxon>Trichomeriaceae</taxon>
        <taxon>Knufia</taxon>
    </lineage>
</organism>
<evidence type="ECO:0000313" key="7">
    <source>
        <dbReference type="EMBL" id="KAK5958249.1"/>
    </source>
</evidence>
<dbReference type="Proteomes" id="UP001316803">
    <property type="component" value="Unassembled WGS sequence"/>
</dbReference>
<proteinExistence type="predicted"/>
<gene>
    <name evidence="7" type="ORF">OHC33_000091</name>
</gene>
<dbReference type="InterPro" id="IPR027417">
    <property type="entry name" value="P-loop_NTPase"/>
</dbReference>
<feature type="compositionally biased region" description="Polar residues" evidence="5">
    <location>
        <begin position="373"/>
        <end position="389"/>
    </location>
</feature>
<protein>
    <recommendedName>
        <fullName evidence="6">EngB-type G domain-containing protein</fullName>
    </recommendedName>
</protein>
<dbReference type="Gene3D" id="3.40.50.300">
    <property type="entry name" value="P-loop containing nucleotide triphosphate hydrolases"/>
    <property type="match status" value="1"/>
</dbReference>
<feature type="compositionally biased region" description="Basic and acidic residues" evidence="5">
    <location>
        <begin position="438"/>
        <end position="448"/>
    </location>
</feature>
<evidence type="ECO:0000256" key="5">
    <source>
        <dbReference type="SAM" id="MobiDB-lite"/>
    </source>
</evidence>
<accession>A0AAN8I927</accession>
<evidence type="ECO:0000256" key="4">
    <source>
        <dbReference type="ARBA" id="ARBA00023134"/>
    </source>
</evidence>
<feature type="domain" description="EngB-type G" evidence="6">
    <location>
        <begin position="73"/>
        <end position="249"/>
    </location>
</feature>
<dbReference type="Pfam" id="PF01926">
    <property type="entry name" value="MMR_HSR1"/>
    <property type="match status" value="1"/>
</dbReference>
<feature type="compositionally biased region" description="Polar residues" evidence="5">
    <location>
        <begin position="410"/>
        <end position="421"/>
    </location>
</feature>
<comment type="caution">
    <text evidence="7">The sequence shown here is derived from an EMBL/GenBank/DDBJ whole genome shotgun (WGS) entry which is preliminary data.</text>
</comment>
<keyword evidence="4" id="KW-0342">GTP-binding</keyword>
<name>A0AAN8I927_9EURO</name>
<dbReference type="CDD" id="cd01876">
    <property type="entry name" value="YihA_EngB"/>
    <property type="match status" value="1"/>
</dbReference>